<dbReference type="Pfam" id="PF13333">
    <property type="entry name" value="rve_2"/>
    <property type="match status" value="1"/>
</dbReference>
<name>A0A852PV41_HAEHA</name>
<dbReference type="GO" id="GO:0015074">
    <property type="term" value="P:DNA integration"/>
    <property type="evidence" value="ECO:0007669"/>
    <property type="project" value="InterPro"/>
</dbReference>
<proteinExistence type="predicted"/>
<protein>
    <submittedName>
        <fullName evidence="2">IS3 family transposase</fullName>
    </submittedName>
</protein>
<gene>
    <name evidence="2" type="ORF">HZI69_05830</name>
</gene>
<evidence type="ECO:0000259" key="1">
    <source>
        <dbReference type="Pfam" id="PF13333"/>
    </source>
</evidence>
<evidence type="ECO:0000313" key="3">
    <source>
        <dbReference type="Proteomes" id="UP000590599"/>
    </source>
</evidence>
<feature type="domain" description="Integrase catalytic" evidence="1">
    <location>
        <begin position="2"/>
        <end position="57"/>
    </location>
</feature>
<organism evidence="2 3">
    <name type="scientific">Haemophilus haemolyticus</name>
    <dbReference type="NCBI Taxonomy" id="726"/>
    <lineage>
        <taxon>Bacteria</taxon>
        <taxon>Pseudomonadati</taxon>
        <taxon>Pseudomonadota</taxon>
        <taxon>Gammaproteobacteria</taxon>
        <taxon>Pasteurellales</taxon>
        <taxon>Pasteurellaceae</taxon>
        <taxon>Haemophilus</taxon>
    </lineage>
</organism>
<accession>A0A852PV41</accession>
<comment type="caution">
    <text evidence="2">The sequence shown here is derived from an EMBL/GenBank/DDBJ whole genome shotgun (WGS) entry which is preliminary data.</text>
</comment>
<dbReference type="Proteomes" id="UP000590599">
    <property type="component" value="Unassembled WGS sequence"/>
</dbReference>
<dbReference type="InterPro" id="IPR012337">
    <property type="entry name" value="RNaseH-like_sf"/>
</dbReference>
<dbReference type="SUPFAM" id="SSF53098">
    <property type="entry name" value="Ribonuclease H-like"/>
    <property type="match status" value="1"/>
</dbReference>
<evidence type="ECO:0000313" key="2">
    <source>
        <dbReference type="EMBL" id="NYA27352.1"/>
    </source>
</evidence>
<dbReference type="EMBL" id="JACBKA010000009">
    <property type="protein sequence ID" value="NYA27352.1"/>
    <property type="molecule type" value="Genomic_DNA"/>
</dbReference>
<dbReference type="AlphaFoldDB" id="A0A852PV41"/>
<sequence>MENFFGRFKTECFYGRKFNSRGEVVDTVRDHLDYYSHRQIQLKLKGLSPTQYRKQSFKSQSNFLESDQFLPHFRLL</sequence>
<dbReference type="InterPro" id="IPR001584">
    <property type="entry name" value="Integrase_cat-core"/>
</dbReference>
<reference evidence="2 3" key="1">
    <citation type="submission" date="2020-07" db="EMBL/GenBank/DDBJ databases">
        <title>Genus Haemophilus, Bergeys manual.</title>
        <authorList>
            <person name="Noerskov-Lauritsen N."/>
        </authorList>
    </citation>
    <scope>NUCLEOTIDE SEQUENCE [LARGE SCALE GENOMIC DNA]</scope>
    <source>
        <strain evidence="2 3">CCUG30047</strain>
    </source>
</reference>